<proteinExistence type="inferred from homology"/>
<keyword evidence="13" id="KW-1185">Reference proteome</keyword>
<sequence>MRQRVTYLLPAGTGVDPADIELADDALIYAKSSDAAEERRITIGLSDLPQELQLFLDDFHELHIRLVSSQNYNVSSPAVSRLPSGLHIFFTPRTSGAESKLCSYLKLLLQGDAKCDASLNSFTKPSILSERFASASTYQFYHASSDISQISTELAKKLCPVAASVKTMQPLCEGLHRTKSAAYVDYDFDAISHALNVVVMWEQSTTNLASVDGQTGLRKITAEDRLEVGVLALEKADEPEEISLGGYLTVVGEDDHPSATLFSFPARHHPLPSGDDTTFSAKFQQPTGLHPKLEITFSSRELSPPKDSCALHAYWTLPSYLFIDRYQLSDSLFLDSQNLVSLRSLDGEQDLEAPDWVIRRWGSSALLELAHTKVTDTAPSKNDWIVTVPTHLRYINSTFTGLNGSQVHVPWPVIFWACEAEEGLKMATNPFDRVNLGYDGLFGPKTMFYHIPPAGKDLVERLTVPALNADQTGWVPFGTAVAVLLGFGWVMLQLLWSKAPAQVTAAARKKTE</sequence>
<comment type="similarity">
    <text evidence="3 11">Belongs to the PIGX family.</text>
</comment>
<dbReference type="GO" id="GO:0005789">
    <property type="term" value="C:endoplasmic reticulum membrane"/>
    <property type="evidence" value="ECO:0007669"/>
    <property type="project" value="UniProtKB-SubCell"/>
</dbReference>
<feature type="transmembrane region" description="Helical" evidence="11">
    <location>
        <begin position="473"/>
        <end position="492"/>
    </location>
</feature>
<keyword evidence="8 11" id="KW-1133">Transmembrane helix</keyword>
<evidence type="ECO:0000313" key="13">
    <source>
        <dbReference type="Proteomes" id="UP000215127"/>
    </source>
</evidence>
<evidence type="ECO:0000256" key="5">
    <source>
        <dbReference type="ARBA" id="ARBA00022502"/>
    </source>
</evidence>
<dbReference type="UniPathway" id="UPA00196"/>
<organism evidence="12 13">
    <name type="scientific">Zymoseptoria tritici (strain ST99CH_3D7)</name>
    <dbReference type="NCBI Taxonomy" id="1276538"/>
    <lineage>
        <taxon>Eukaryota</taxon>
        <taxon>Fungi</taxon>
        <taxon>Dikarya</taxon>
        <taxon>Ascomycota</taxon>
        <taxon>Pezizomycotina</taxon>
        <taxon>Dothideomycetes</taxon>
        <taxon>Dothideomycetidae</taxon>
        <taxon>Mycosphaerellales</taxon>
        <taxon>Mycosphaerellaceae</taxon>
        <taxon>Zymoseptoria</taxon>
    </lineage>
</organism>
<dbReference type="GO" id="GO:0006506">
    <property type="term" value="P:GPI anchor biosynthetic process"/>
    <property type="evidence" value="ECO:0007669"/>
    <property type="project" value="UniProtKB-UniPathway"/>
</dbReference>
<evidence type="ECO:0000256" key="11">
    <source>
        <dbReference type="RuleBase" id="RU366056"/>
    </source>
</evidence>
<comment type="pathway">
    <text evidence="2 11">Glycolipid biosynthesis; glycosylphosphatidylinositol-anchor biosynthesis.</text>
</comment>
<evidence type="ECO:0000256" key="10">
    <source>
        <dbReference type="ARBA" id="ARBA00023180"/>
    </source>
</evidence>
<dbReference type="Proteomes" id="UP000215127">
    <property type="component" value="Chromosome 8"/>
</dbReference>
<comment type="function">
    <text evidence="11">Required for proper folding and/or the stability of a subset of proteins in the endoplasmic reticulum. Component of glycosylphosphatidylinositol-mannosyltransferase 1 which transfers the first of the 4 mannoses in the GPI-anchor precursors during GPI-anchor biosynthesis. Probably acts by stabilizing the mannosyltransferase GPI14.</text>
</comment>
<dbReference type="GO" id="GO:0000030">
    <property type="term" value="F:mannosyltransferase activity"/>
    <property type="evidence" value="ECO:0007669"/>
    <property type="project" value="TreeGrafter"/>
</dbReference>
<protein>
    <recommendedName>
        <fullName evidence="4 11">Protein PBN1</fullName>
    </recommendedName>
</protein>
<dbReference type="GO" id="GO:1990529">
    <property type="term" value="C:glycosylphosphatidylinositol-mannosyltransferase I complex"/>
    <property type="evidence" value="ECO:0007669"/>
    <property type="project" value="TreeGrafter"/>
</dbReference>
<dbReference type="PANTHER" id="PTHR28533:SF1">
    <property type="entry name" value="PROTEIN PBN1"/>
    <property type="match status" value="1"/>
</dbReference>
<evidence type="ECO:0000256" key="4">
    <source>
        <dbReference type="ARBA" id="ARBA00020410"/>
    </source>
</evidence>
<evidence type="ECO:0000256" key="7">
    <source>
        <dbReference type="ARBA" id="ARBA00022824"/>
    </source>
</evidence>
<dbReference type="InterPro" id="IPR013233">
    <property type="entry name" value="PIG-X/PBN1"/>
</dbReference>
<evidence type="ECO:0000256" key="2">
    <source>
        <dbReference type="ARBA" id="ARBA00004687"/>
    </source>
</evidence>
<name>A0A1X7S1M5_ZYMT9</name>
<reference evidence="12 13" key="1">
    <citation type="submission" date="2016-06" db="EMBL/GenBank/DDBJ databases">
        <authorList>
            <person name="Kjaerup R.B."/>
            <person name="Dalgaard T.S."/>
            <person name="Juul-Madsen H.R."/>
        </authorList>
    </citation>
    <scope>NUCLEOTIDE SEQUENCE [LARGE SCALE GENOMIC DNA]</scope>
</reference>
<keyword evidence="6 11" id="KW-0812">Transmembrane</keyword>
<keyword evidence="9 11" id="KW-0472">Membrane</keyword>
<dbReference type="SMART" id="SM00780">
    <property type="entry name" value="PIG-X"/>
    <property type="match status" value="1"/>
</dbReference>
<dbReference type="InterPro" id="IPR042322">
    <property type="entry name" value="Pbn1"/>
</dbReference>
<dbReference type="STRING" id="1276538.A0A1X7S1M5"/>
<evidence type="ECO:0000256" key="1">
    <source>
        <dbReference type="ARBA" id="ARBA00004643"/>
    </source>
</evidence>
<evidence type="ECO:0000256" key="8">
    <source>
        <dbReference type="ARBA" id="ARBA00022989"/>
    </source>
</evidence>
<evidence type="ECO:0000256" key="9">
    <source>
        <dbReference type="ARBA" id="ARBA00023136"/>
    </source>
</evidence>
<evidence type="ECO:0000256" key="3">
    <source>
        <dbReference type="ARBA" id="ARBA00010345"/>
    </source>
</evidence>
<dbReference type="PANTHER" id="PTHR28533">
    <property type="entry name" value="PROTEIN PBN1"/>
    <property type="match status" value="1"/>
</dbReference>
<comment type="subcellular location">
    <subcellularLocation>
        <location evidence="11">Endoplasmic reticulum membrane</location>
        <topology evidence="11">Single-pass membrane protein</topology>
    </subcellularLocation>
    <subcellularLocation>
        <location evidence="1">Endoplasmic reticulum membrane</location>
        <topology evidence="1">Single-pass type III membrane protein</topology>
    </subcellularLocation>
</comment>
<dbReference type="EMBL" id="LT853699">
    <property type="protein sequence ID" value="SMQ53331.1"/>
    <property type="molecule type" value="Genomic_DNA"/>
</dbReference>
<keyword evidence="10" id="KW-0325">Glycoprotein</keyword>
<dbReference type="Pfam" id="PF08320">
    <property type="entry name" value="PIG-X"/>
    <property type="match status" value="1"/>
</dbReference>
<gene>
    <name evidence="12" type="ORF">ZT3D7_G8484</name>
</gene>
<evidence type="ECO:0000256" key="6">
    <source>
        <dbReference type="ARBA" id="ARBA00022692"/>
    </source>
</evidence>
<keyword evidence="7 11" id="KW-0256">Endoplasmic reticulum</keyword>
<accession>A0A1X7S1M5</accession>
<evidence type="ECO:0000313" key="12">
    <source>
        <dbReference type="EMBL" id="SMQ53331.1"/>
    </source>
</evidence>
<dbReference type="AlphaFoldDB" id="A0A1X7S1M5"/>
<keyword evidence="5 11" id="KW-0337">GPI-anchor biosynthesis</keyword>